<protein>
    <submittedName>
        <fullName evidence="1">Uncharacterized protein</fullName>
    </submittedName>
</protein>
<dbReference type="AlphaFoldDB" id="A0A8H5ZPX5"/>
<reference evidence="1" key="1">
    <citation type="submission" date="2019-11" db="EMBL/GenBank/DDBJ databases">
        <title>Bipolaris sorokiniana Genome sequencing.</title>
        <authorList>
            <person name="Wang H."/>
        </authorList>
    </citation>
    <scope>NUCLEOTIDE SEQUENCE</scope>
</reference>
<sequence length="200" mass="22735">MILYNSYTISAIIVHSISYQHHSHILNHRNASLPRLNPPLSFPLPSNHSYSQRTNPLGQHRHELIHRSMLHLEGYLVLLPEQPPRHNLLGILNMRKYSPSLLPNTHYPPFISLLMSSAMATANKAPFQVDLGERFRILGIGARLGWGISSAYVPYYNLKNPHTPSSICIDFGVLLDTVYACHSKWRMPTQRRASALLKSK</sequence>
<comment type="caution">
    <text evidence="1">The sequence shown here is derived from an EMBL/GenBank/DDBJ whole genome shotgun (WGS) entry which is preliminary data.</text>
</comment>
<dbReference type="Proteomes" id="UP000624244">
    <property type="component" value="Unassembled WGS sequence"/>
</dbReference>
<name>A0A8H5ZPX5_COCSA</name>
<dbReference type="EMBL" id="WNKQ01000003">
    <property type="protein sequence ID" value="KAF5852909.1"/>
    <property type="molecule type" value="Genomic_DNA"/>
</dbReference>
<gene>
    <name evidence="1" type="ORF">GGP41_008294</name>
</gene>
<organism evidence="1 2">
    <name type="scientific">Cochliobolus sativus</name>
    <name type="common">Common root rot and spot blotch fungus</name>
    <name type="synonym">Bipolaris sorokiniana</name>
    <dbReference type="NCBI Taxonomy" id="45130"/>
    <lineage>
        <taxon>Eukaryota</taxon>
        <taxon>Fungi</taxon>
        <taxon>Dikarya</taxon>
        <taxon>Ascomycota</taxon>
        <taxon>Pezizomycotina</taxon>
        <taxon>Dothideomycetes</taxon>
        <taxon>Pleosporomycetidae</taxon>
        <taxon>Pleosporales</taxon>
        <taxon>Pleosporineae</taxon>
        <taxon>Pleosporaceae</taxon>
        <taxon>Bipolaris</taxon>
    </lineage>
</organism>
<evidence type="ECO:0000313" key="2">
    <source>
        <dbReference type="Proteomes" id="UP000624244"/>
    </source>
</evidence>
<proteinExistence type="predicted"/>
<evidence type="ECO:0000313" key="1">
    <source>
        <dbReference type="EMBL" id="KAF5852909.1"/>
    </source>
</evidence>
<accession>A0A8H5ZPX5</accession>